<feature type="region of interest" description="Disordered" evidence="1">
    <location>
        <begin position="1021"/>
        <end position="1046"/>
    </location>
</feature>
<feature type="compositionally biased region" description="Low complexity" evidence="1">
    <location>
        <begin position="842"/>
        <end position="859"/>
    </location>
</feature>
<feature type="region of interest" description="Disordered" evidence="1">
    <location>
        <begin position="284"/>
        <end position="341"/>
    </location>
</feature>
<feature type="compositionally biased region" description="Low complexity" evidence="1">
    <location>
        <begin position="882"/>
        <end position="891"/>
    </location>
</feature>
<protein>
    <submittedName>
        <fullName evidence="2">Uncharacterized protein</fullName>
    </submittedName>
</protein>
<feature type="region of interest" description="Disordered" evidence="1">
    <location>
        <begin position="988"/>
        <end position="1009"/>
    </location>
</feature>
<evidence type="ECO:0000256" key="1">
    <source>
        <dbReference type="SAM" id="MobiDB-lite"/>
    </source>
</evidence>
<feature type="compositionally biased region" description="Polar residues" evidence="1">
    <location>
        <begin position="323"/>
        <end position="332"/>
    </location>
</feature>
<comment type="caution">
    <text evidence="2">The sequence shown here is derived from an EMBL/GenBank/DDBJ whole genome shotgun (WGS) entry which is preliminary data.</text>
</comment>
<feature type="region of interest" description="Disordered" evidence="1">
    <location>
        <begin position="430"/>
        <end position="460"/>
    </location>
</feature>
<organism evidence="2 3">
    <name type="scientific">Mycena rosella</name>
    <name type="common">Pink bonnet</name>
    <name type="synonym">Agaricus rosellus</name>
    <dbReference type="NCBI Taxonomy" id="1033263"/>
    <lineage>
        <taxon>Eukaryota</taxon>
        <taxon>Fungi</taxon>
        <taxon>Dikarya</taxon>
        <taxon>Basidiomycota</taxon>
        <taxon>Agaricomycotina</taxon>
        <taxon>Agaricomycetes</taxon>
        <taxon>Agaricomycetidae</taxon>
        <taxon>Agaricales</taxon>
        <taxon>Marasmiineae</taxon>
        <taxon>Mycenaceae</taxon>
        <taxon>Mycena</taxon>
    </lineage>
</organism>
<feature type="region of interest" description="Disordered" evidence="1">
    <location>
        <begin position="548"/>
        <end position="597"/>
    </location>
</feature>
<feature type="compositionally biased region" description="Basic and acidic residues" evidence="1">
    <location>
        <begin position="1022"/>
        <end position="1046"/>
    </location>
</feature>
<feature type="region of interest" description="Disordered" evidence="1">
    <location>
        <begin position="112"/>
        <end position="156"/>
    </location>
</feature>
<dbReference type="Proteomes" id="UP001221757">
    <property type="component" value="Unassembled WGS sequence"/>
</dbReference>
<feature type="compositionally biased region" description="Low complexity" evidence="1">
    <location>
        <begin position="556"/>
        <end position="593"/>
    </location>
</feature>
<dbReference type="EMBL" id="JARKIE010000177">
    <property type="protein sequence ID" value="KAJ7671037.1"/>
    <property type="molecule type" value="Genomic_DNA"/>
</dbReference>
<reference evidence="2" key="1">
    <citation type="submission" date="2023-03" db="EMBL/GenBank/DDBJ databases">
        <title>Massive genome expansion in bonnet fungi (Mycena s.s.) driven by repeated elements and novel gene families across ecological guilds.</title>
        <authorList>
            <consortium name="Lawrence Berkeley National Laboratory"/>
            <person name="Harder C.B."/>
            <person name="Miyauchi S."/>
            <person name="Viragh M."/>
            <person name="Kuo A."/>
            <person name="Thoen E."/>
            <person name="Andreopoulos B."/>
            <person name="Lu D."/>
            <person name="Skrede I."/>
            <person name="Drula E."/>
            <person name="Henrissat B."/>
            <person name="Morin E."/>
            <person name="Kohler A."/>
            <person name="Barry K."/>
            <person name="LaButti K."/>
            <person name="Morin E."/>
            <person name="Salamov A."/>
            <person name="Lipzen A."/>
            <person name="Mereny Z."/>
            <person name="Hegedus B."/>
            <person name="Baldrian P."/>
            <person name="Stursova M."/>
            <person name="Weitz H."/>
            <person name="Taylor A."/>
            <person name="Grigoriev I.V."/>
            <person name="Nagy L.G."/>
            <person name="Martin F."/>
            <person name="Kauserud H."/>
        </authorList>
    </citation>
    <scope>NUCLEOTIDE SEQUENCE</scope>
    <source>
        <strain evidence="2">CBHHK067</strain>
    </source>
</reference>
<sequence>MSAGLDALVNATQSLSLAFFCCNSCCQPRFVCLPGDPSLAALSALARRKFYVVCEGDEGGAAIYTHWSSRSLANVHVLGISSAVHQSCRTEHEARAIWAAFCHANHQHRDGPVAMPPPYASPPYASPSSASPPCTPPTSPRRQRPHSQGTPTKFYRISGSPRMLIHRADAELAMTTSRATSLLVGNSLADVKGSCTPNFYRVFGSPRVQRNRGFRDDAVTELATTRAGGLVIGASLEEGYRADSLAADLQADKGKEDICDIRVRHTIIKSEVPGAGAILPALEATNPHPAESPQAAVSRPAESAQPRLFPHPVPHPVPPPETSPQESKSGKSSAEPREGKRNVEGKACFGCLELELMPNSALSSKLLMATPTTQTEIPPANAGIPNAATFPTIATTSPPNALTLPVITATSQPDTTTVPVIAPPVIEARPPHEHESALAKAGGKAKQKKKNPTGLPRKAGNPGRFFGARLAFLKAQLPIYLATTGRGGVTAFYQKLFPLWWAAFPWYEGYAPDGTAFPEEEATPVAPCPGSDVVQELLENVVDASAMTSANSGGSDAPTAATGAPPTATTAGAPLTATTAGAPPTTTAADAPLEWPSTGGINPTFKAAIQLEVTAQVKHWFSHRKTIQTRNNKNPFVEWLEGFQRPGPLPHKLLLQKFCMQQEDYYEGVEERFKDRWASSGLEQKYALDFRCKCMKELLDAEPEVRAEIVAQRDEEHEETLAEYHRHVQLAGNPETPDASKQEAAAIPGWYLEADGAACDAAGGRAANGRTVSIGGVPGQTIQEWDPQGFKTKIMAHFMNYLSETNERGAAWGVAPVAPANSAEDRAAAVRDLLPTSAGPVPATDTSAVAPSATTATDASRMRKGRTRRRSEDFTETPSPPNSRRSSLDRSPSPERPPSLPPLRPPSSIRYRQCSTTPVLPESHVLMPDMAAKLTAMPTMMRREELAGLTRLHVTNFNRENALVRNKAMMEALDLRAAVEDLFPPRPHPVPKPVLKPCRTAATDGAPPELARRLMRLNQMVEEEREKEREKEREQEKEHEGPVETDHEMDVDTALLALVVQTSPHETSLLVVQTPPLQMPLVVQTPPLQMPVQTPPFETPPPVVQTPPPVLQMLVVQTPPRETPLLSLETPLAVDTSAWPRWMLEEYGLLNAEMGAEWQKVVRLWAELKQAYGFQTLTAALPTSSRPAEVGQWIKYRRSTTRETKIDKLEVLSAKWWKWWSALAPTWRKKDDEGLPVTEERVGGDWGVLVHPGANGMAVVLWPLTWWRKKEGSGVASDSW</sequence>
<dbReference type="PANTHER" id="PTHR48125:SF12">
    <property type="entry name" value="AT HOOK TRANSCRIPTION FACTOR FAMILY-RELATED"/>
    <property type="match status" value="1"/>
</dbReference>
<evidence type="ECO:0000313" key="3">
    <source>
        <dbReference type="Proteomes" id="UP001221757"/>
    </source>
</evidence>
<keyword evidence="3" id="KW-1185">Reference proteome</keyword>
<name>A0AAD7G8S4_MYCRO</name>
<feature type="compositionally biased region" description="Pro residues" evidence="1">
    <location>
        <begin position="894"/>
        <end position="905"/>
    </location>
</feature>
<evidence type="ECO:0000313" key="2">
    <source>
        <dbReference type="EMBL" id="KAJ7671037.1"/>
    </source>
</evidence>
<dbReference type="AlphaFoldDB" id="A0AAD7G8S4"/>
<dbReference type="PANTHER" id="PTHR48125">
    <property type="entry name" value="LP07818P1"/>
    <property type="match status" value="1"/>
</dbReference>
<proteinExistence type="predicted"/>
<accession>A0AAD7G8S4</accession>
<feature type="compositionally biased region" description="Pro residues" evidence="1">
    <location>
        <begin position="309"/>
        <end position="322"/>
    </location>
</feature>
<feature type="region of interest" description="Disordered" evidence="1">
    <location>
        <begin position="836"/>
        <end position="911"/>
    </location>
</feature>
<feature type="compositionally biased region" description="Pro residues" evidence="1">
    <location>
        <begin position="114"/>
        <end position="125"/>
    </location>
</feature>
<gene>
    <name evidence="2" type="ORF">B0H17DRAFT_1245297</name>
</gene>